<evidence type="ECO:0000313" key="2">
    <source>
        <dbReference type="Proteomes" id="UP001150266"/>
    </source>
</evidence>
<proteinExistence type="predicted"/>
<evidence type="ECO:0000313" key="1">
    <source>
        <dbReference type="EMBL" id="KAJ4485420.1"/>
    </source>
</evidence>
<sequence length="366" mass="39833">MNVALPLEPEYYFHEYSEGGVGLPCACPGVRDPVMVVLGTVLNSDTLRPDIASIGVDRQCVGDVQAAIILTAKWNLIVFSGTKPMLLLNLIIVSSPVEHSMEYLKALREAGSSVAATVHFRFNLDWASLSGVANSLQFALVASSGSPESSTFTGVAPNTSWAETNKTIEPLFNAVGNATFGEVIFDYDPVRFLPHPVRTFLQTRKEIQQTRVRSRYQGYFQGSWLRLNEKNSQRTFFGNHYFKLEAIEDVFDLTDLFCGRGRRSLPAVGVDGRSVEFIQAAITFCAKLGSESRCQKFWDISYIASFVHEGGLANEPQYSDGRICAGGSVGAAAAWVLSGGHSAFSPRLGIGADSALQFMLVTSSVC</sequence>
<keyword evidence="2" id="KW-1185">Reference proteome</keyword>
<dbReference type="EMBL" id="JAOTPV010000003">
    <property type="protein sequence ID" value="KAJ4485420.1"/>
    <property type="molecule type" value="Genomic_DNA"/>
</dbReference>
<gene>
    <name evidence="1" type="ORF">J3R30DRAFT_3680069</name>
</gene>
<reference evidence="1" key="1">
    <citation type="submission" date="2022-08" db="EMBL/GenBank/DDBJ databases">
        <title>A Global Phylogenomic Analysis of the Shiitake Genus Lentinula.</title>
        <authorList>
            <consortium name="DOE Joint Genome Institute"/>
            <person name="Sierra-Patev S."/>
            <person name="Min B."/>
            <person name="Naranjo-Ortiz M."/>
            <person name="Looney B."/>
            <person name="Konkel Z."/>
            <person name="Slot J.C."/>
            <person name="Sakamoto Y."/>
            <person name="Steenwyk J.L."/>
            <person name="Rokas A."/>
            <person name="Carro J."/>
            <person name="Camarero S."/>
            <person name="Ferreira P."/>
            <person name="Molpeceres G."/>
            <person name="Ruiz-Duenas F.J."/>
            <person name="Serrano A."/>
            <person name="Henrissat B."/>
            <person name="Drula E."/>
            <person name="Hughes K.W."/>
            <person name="Mata J.L."/>
            <person name="Ishikawa N.K."/>
            <person name="Vargas-Isla R."/>
            <person name="Ushijima S."/>
            <person name="Smith C.A."/>
            <person name="Ahrendt S."/>
            <person name="Andreopoulos W."/>
            <person name="He G."/>
            <person name="Labutti K."/>
            <person name="Lipzen A."/>
            <person name="Ng V."/>
            <person name="Riley R."/>
            <person name="Sandor L."/>
            <person name="Barry K."/>
            <person name="Martinez A.T."/>
            <person name="Xiao Y."/>
            <person name="Gibbons J.G."/>
            <person name="Terashima K."/>
            <person name="Grigoriev I.V."/>
            <person name="Hibbett D.S."/>
        </authorList>
    </citation>
    <scope>NUCLEOTIDE SEQUENCE</scope>
    <source>
        <strain evidence="1">JLM2183</strain>
    </source>
</reference>
<dbReference type="Proteomes" id="UP001150266">
    <property type="component" value="Unassembled WGS sequence"/>
</dbReference>
<accession>A0A9W9AL83</accession>
<organism evidence="1 2">
    <name type="scientific">Lentinula aciculospora</name>
    <dbReference type="NCBI Taxonomy" id="153920"/>
    <lineage>
        <taxon>Eukaryota</taxon>
        <taxon>Fungi</taxon>
        <taxon>Dikarya</taxon>
        <taxon>Basidiomycota</taxon>
        <taxon>Agaricomycotina</taxon>
        <taxon>Agaricomycetes</taxon>
        <taxon>Agaricomycetidae</taxon>
        <taxon>Agaricales</taxon>
        <taxon>Marasmiineae</taxon>
        <taxon>Omphalotaceae</taxon>
        <taxon>Lentinula</taxon>
    </lineage>
</organism>
<comment type="caution">
    <text evidence="1">The sequence shown here is derived from an EMBL/GenBank/DDBJ whole genome shotgun (WGS) entry which is preliminary data.</text>
</comment>
<dbReference type="AlphaFoldDB" id="A0A9W9AL83"/>
<protein>
    <submittedName>
        <fullName evidence="1">Uncharacterized protein</fullName>
    </submittedName>
</protein>
<name>A0A9W9AL83_9AGAR</name>